<dbReference type="CDD" id="cd16325">
    <property type="entry name" value="LolA"/>
    <property type="match status" value="1"/>
</dbReference>
<gene>
    <name evidence="6" type="ORF">AYY18_04000</name>
</gene>
<reference evidence="7" key="1">
    <citation type="submission" date="2016-06" db="EMBL/GenBank/DDBJ databases">
        <authorList>
            <person name="Butler K."/>
        </authorList>
    </citation>
    <scope>NUCLEOTIDE SEQUENCE [LARGE SCALE GENOMIC DNA]</scope>
    <source>
        <strain evidence="7">GCSL-Mp20</strain>
    </source>
</reference>
<dbReference type="AlphaFoldDB" id="A0A1B8HPC4"/>
<dbReference type="Pfam" id="PF19574">
    <property type="entry name" value="LolA_3"/>
    <property type="match status" value="1"/>
</dbReference>
<evidence type="ECO:0000313" key="6">
    <source>
        <dbReference type="EMBL" id="OBU11101.1"/>
    </source>
</evidence>
<dbReference type="SUPFAM" id="SSF89392">
    <property type="entry name" value="Prokaryotic lipoproteins and lipoprotein localization factors"/>
    <property type="match status" value="1"/>
</dbReference>
<sequence>MKYIAIVLLFISGLAQALTIDELRDTFATQTTVRAKFTQERQIKNIRAPLISTGSMLLSQEKGLWWQQREPFVTTLILRDNEMIQRMDGQPDQTITSENNPQMFQFNALMRALIKADKTVLENHFTTTFTDKGQGKWQLHLVPVTTPLDKLFSEISLSGSQVIEQVVLTDKQGDATTITFSDHQLIPENLTPEEARYFD</sequence>
<dbReference type="EMBL" id="LZEY01000012">
    <property type="protein sequence ID" value="OBU11101.1"/>
    <property type="molecule type" value="Genomic_DNA"/>
</dbReference>
<dbReference type="InterPro" id="IPR029046">
    <property type="entry name" value="LolA/LolB/LppX"/>
</dbReference>
<proteinExistence type="predicted"/>
<feature type="signal peptide" evidence="5">
    <location>
        <begin position="1"/>
        <end position="17"/>
    </location>
</feature>
<dbReference type="Proteomes" id="UP000092377">
    <property type="component" value="Unassembled WGS sequence"/>
</dbReference>
<keyword evidence="2" id="KW-0813">Transport</keyword>
<organism evidence="6 7">
    <name type="scientific">Morganella psychrotolerans</name>
    <dbReference type="NCBI Taxonomy" id="368603"/>
    <lineage>
        <taxon>Bacteria</taxon>
        <taxon>Pseudomonadati</taxon>
        <taxon>Pseudomonadota</taxon>
        <taxon>Gammaproteobacteria</taxon>
        <taxon>Enterobacterales</taxon>
        <taxon>Morganellaceae</taxon>
        <taxon>Morganella</taxon>
    </lineage>
</organism>
<dbReference type="RefSeq" id="WP_067401446.1">
    <property type="nucleotide sequence ID" value="NZ_LZEY01000012.1"/>
</dbReference>
<dbReference type="InterPro" id="IPR004564">
    <property type="entry name" value="OM_lipoprot_carrier_LolA-like"/>
</dbReference>
<keyword evidence="4" id="KW-0653">Protein transport</keyword>
<evidence type="ECO:0008006" key="8">
    <source>
        <dbReference type="Google" id="ProtNLM"/>
    </source>
</evidence>
<evidence type="ECO:0000256" key="5">
    <source>
        <dbReference type="SAM" id="SignalP"/>
    </source>
</evidence>
<dbReference type="GO" id="GO:0015031">
    <property type="term" value="P:protein transport"/>
    <property type="evidence" value="ECO:0007669"/>
    <property type="project" value="UniProtKB-KW"/>
</dbReference>
<name>A0A1B8HPC4_9GAMM</name>
<evidence type="ECO:0000256" key="1">
    <source>
        <dbReference type="ARBA" id="ARBA00011245"/>
    </source>
</evidence>
<comment type="caution">
    <text evidence="6">The sequence shown here is derived from an EMBL/GenBank/DDBJ whole genome shotgun (WGS) entry which is preliminary data.</text>
</comment>
<accession>A0A1B8HPC4</accession>
<feature type="chain" id="PRO_5008610029" description="Outer membrane lipoprotein carrier protein LolA" evidence="5">
    <location>
        <begin position="18"/>
        <end position="199"/>
    </location>
</feature>
<evidence type="ECO:0000256" key="2">
    <source>
        <dbReference type="ARBA" id="ARBA00022448"/>
    </source>
</evidence>
<evidence type="ECO:0000313" key="7">
    <source>
        <dbReference type="Proteomes" id="UP000092377"/>
    </source>
</evidence>
<comment type="subunit">
    <text evidence="1">Monomer.</text>
</comment>
<keyword evidence="3 5" id="KW-0732">Signal</keyword>
<protein>
    <recommendedName>
        <fullName evidence="8">Outer membrane lipoprotein carrier protein LolA</fullName>
    </recommendedName>
</protein>
<evidence type="ECO:0000256" key="4">
    <source>
        <dbReference type="ARBA" id="ARBA00022927"/>
    </source>
</evidence>
<keyword evidence="7" id="KW-1185">Reference proteome</keyword>
<dbReference type="Gene3D" id="2.50.20.10">
    <property type="entry name" value="Lipoprotein localisation LolA/LolB/LppX"/>
    <property type="match status" value="1"/>
</dbReference>
<dbReference type="OrthoDB" id="5700849at2"/>
<evidence type="ECO:0000256" key="3">
    <source>
        <dbReference type="ARBA" id="ARBA00022729"/>
    </source>
</evidence>